<dbReference type="PANTHER" id="PTHR43840:SF4">
    <property type="entry name" value="CDF DIVALENT METAL CATION TRANSPORTER (EUROFUNG)"/>
    <property type="match status" value="1"/>
</dbReference>
<dbReference type="InterPro" id="IPR002524">
    <property type="entry name" value="Cation_efflux"/>
</dbReference>
<dbReference type="GO" id="GO:0098771">
    <property type="term" value="P:inorganic ion homeostasis"/>
    <property type="evidence" value="ECO:0007669"/>
    <property type="project" value="UniProtKB-ARBA"/>
</dbReference>
<comment type="subcellular location">
    <subcellularLocation>
        <location evidence="1">Membrane</location>
        <topology evidence="1">Multi-pass membrane protein</topology>
    </subcellularLocation>
</comment>
<feature type="transmembrane region" description="Helical" evidence="6">
    <location>
        <begin position="178"/>
        <end position="196"/>
    </location>
</feature>
<evidence type="ECO:0000313" key="9">
    <source>
        <dbReference type="EMBL" id="KAG2203800.1"/>
    </source>
</evidence>
<dbReference type="NCBIfam" id="TIGR01297">
    <property type="entry name" value="CDF"/>
    <property type="match status" value="1"/>
</dbReference>
<keyword evidence="4 6" id="KW-1133">Transmembrane helix</keyword>
<dbReference type="InterPro" id="IPR058533">
    <property type="entry name" value="Cation_efflux_TM"/>
</dbReference>
<keyword evidence="5 6" id="KW-0472">Membrane</keyword>
<feature type="transmembrane region" description="Helical" evidence="6">
    <location>
        <begin position="280"/>
        <end position="298"/>
    </location>
</feature>
<evidence type="ECO:0008006" key="11">
    <source>
        <dbReference type="Google" id="ProtNLM"/>
    </source>
</evidence>
<evidence type="ECO:0000313" key="10">
    <source>
        <dbReference type="Proteomes" id="UP000603453"/>
    </source>
</evidence>
<keyword evidence="3 6" id="KW-0812">Transmembrane</keyword>
<name>A0A8H7R4M1_9FUNG</name>
<evidence type="ECO:0000256" key="5">
    <source>
        <dbReference type="ARBA" id="ARBA00023136"/>
    </source>
</evidence>
<accession>A0A8H7R4M1</accession>
<dbReference type="GO" id="GO:0008324">
    <property type="term" value="F:monoatomic cation transmembrane transporter activity"/>
    <property type="evidence" value="ECO:0007669"/>
    <property type="project" value="InterPro"/>
</dbReference>
<feature type="transmembrane region" description="Helical" evidence="6">
    <location>
        <begin position="104"/>
        <end position="122"/>
    </location>
</feature>
<dbReference type="FunFam" id="1.20.1510.10:FF:000005">
    <property type="entry name" value="Putative Cation diffusion facilitator 1"/>
    <property type="match status" value="1"/>
</dbReference>
<evidence type="ECO:0000256" key="4">
    <source>
        <dbReference type="ARBA" id="ARBA00022989"/>
    </source>
</evidence>
<dbReference type="InterPro" id="IPR027469">
    <property type="entry name" value="Cation_efflux_TMD_sf"/>
</dbReference>
<organism evidence="9 10">
    <name type="scientific">Mucor saturninus</name>
    <dbReference type="NCBI Taxonomy" id="64648"/>
    <lineage>
        <taxon>Eukaryota</taxon>
        <taxon>Fungi</taxon>
        <taxon>Fungi incertae sedis</taxon>
        <taxon>Mucoromycota</taxon>
        <taxon>Mucoromycotina</taxon>
        <taxon>Mucoromycetes</taxon>
        <taxon>Mucorales</taxon>
        <taxon>Mucorineae</taxon>
        <taxon>Mucoraceae</taxon>
        <taxon>Mucor</taxon>
    </lineage>
</organism>
<dbReference type="AlphaFoldDB" id="A0A8H7R4M1"/>
<evidence type="ECO:0000256" key="6">
    <source>
        <dbReference type="SAM" id="Phobius"/>
    </source>
</evidence>
<dbReference type="GO" id="GO:0030003">
    <property type="term" value="P:intracellular monoatomic cation homeostasis"/>
    <property type="evidence" value="ECO:0007669"/>
    <property type="project" value="UniProtKB-ARBA"/>
</dbReference>
<evidence type="ECO:0000259" key="7">
    <source>
        <dbReference type="Pfam" id="PF01545"/>
    </source>
</evidence>
<feature type="transmembrane region" description="Helical" evidence="6">
    <location>
        <begin position="134"/>
        <end position="157"/>
    </location>
</feature>
<comment type="caution">
    <text evidence="9">The sequence shown here is derived from an EMBL/GenBank/DDBJ whole genome shotgun (WGS) entry which is preliminary data.</text>
</comment>
<evidence type="ECO:0000256" key="2">
    <source>
        <dbReference type="ARBA" id="ARBA00022448"/>
    </source>
</evidence>
<dbReference type="Pfam" id="PF01545">
    <property type="entry name" value="Cation_efflux"/>
    <property type="match status" value="1"/>
</dbReference>
<dbReference type="InterPro" id="IPR027470">
    <property type="entry name" value="Cation_efflux_CTD"/>
</dbReference>
<gene>
    <name evidence="9" type="ORF">INT47_012733</name>
</gene>
<dbReference type="EMBL" id="JAEPRD010000049">
    <property type="protein sequence ID" value="KAG2203800.1"/>
    <property type="molecule type" value="Genomic_DNA"/>
</dbReference>
<dbReference type="Pfam" id="PF16916">
    <property type="entry name" value="ZT_dimer"/>
    <property type="match status" value="1"/>
</dbReference>
<dbReference type="Gene3D" id="3.30.70.1350">
    <property type="entry name" value="Cation efflux protein, cytoplasmic domain"/>
    <property type="match status" value="1"/>
</dbReference>
<dbReference type="InterPro" id="IPR050291">
    <property type="entry name" value="CDF_Transporter"/>
</dbReference>
<dbReference type="GO" id="GO:0016020">
    <property type="term" value="C:membrane"/>
    <property type="evidence" value="ECO:0007669"/>
    <property type="project" value="UniProtKB-SubCell"/>
</dbReference>
<protein>
    <recommendedName>
        <fullName evidence="11">Cation efflux protein cytoplasmic domain-containing protein</fullName>
    </recommendedName>
</protein>
<keyword evidence="2" id="KW-0813">Transport</keyword>
<dbReference type="OrthoDB" id="78296at2759"/>
<dbReference type="SUPFAM" id="SSF160240">
    <property type="entry name" value="Cation efflux protein cytoplasmic domain-like"/>
    <property type="match status" value="1"/>
</dbReference>
<reference evidence="9" key="1">
    <citation type="submission" date="2020-12" db="EMBL/GenBank/DDBJ databases">
        <title>Metabolic potential, ecology and presence of endohyphal bacteria is reflected in genomic diversity of Mucoromycotina.</title>
        <authorList>
            <person name="Muszewska A."/>
            <person name="Okrasinska A."/>
            <person name="Steczkiewicz K."/>
            <person name="Drgas O."/>
            <person name="Orlowska M."/>
            <person name="Perlinska-Lenart U."/>
            <person name="Aleksandrzak-Piekarczyk T."/>
            <person name="Szatraj K."/>
            <person name="Zielenkiewicz U."/>
            <person name="Pilsyk S."/>
            <person name="Malc E."/>
            <person name="Mieczkowski P."/>
            <person name="Kruszewska J.S."/>
            <person name="Biernat P."/>
            <person name="Pawlowska J."/>
        </authorList>
    </citation>
    <scope>NUCLEOTIDE SEQUENCE</scope>
    <source>
        <strain evidence="9">WA0000017839</strain>
    </source>
</reference>
<keyword evidence="10" id="KW-1185">Reference proteome</keyword>
<evidence type="ECO:0000256" key="3">
    <source>
        <dbReference type="ARBA" id="ARBA00022692"/>
    </source>
</evidence>
<feature type="domain" description="Cation efflux protein transmembrane" evidence="7">
    <location>
        <begin position="112"/>
        <end position="298"/>
    </location>
</feature>
<dbReference type="PANTHER" id="PTHR43840">
    <property type="entry name" value="MITOCHONDRIAL METAL TRANSPORTER 1-RELATED"/>
    <property type="match status" value="1"/>
</dbReference>
<sequence length="414" mass="47004">MSDQESLSIRRRKSMQSLAQNAKAPPVHFYALRIPDDQLDKIDDKAVRKFYEHQNEIIDRYMEVDEIIRELRGDNCSVLFRSNSIQSDEESTPLLPSKETSSTWLIHLAINLSFVANIVLFLTKAFLAFFTGSIAILASAFESFLDILSNGIIFFTIRVIRQKNIYTYPVGKSRMEPLGIIVFAVVITTSFIQVLASSVEQLTEENRQVQHVDLSPISIALLVANIVVKGILWFWCLSIKGSSSVRALAQDHENDVVFNIASTLFPVIAVWAKMPPLDPIGAILLSLYIIYEWVTVLLDMNNKKSNIENIRRLTGQAASTDDLKQLTYMAYRFSNRIDSIDTVRAYYVGDRLLVEVHIVLPPNAPLRECHDLGEALQNAFEMLDNVERAFVHLDYNSDHEIEHQRVVDDVGFGH</sequence>
<evidence type="ECO:0000259" key="8">
    <source>
        <dbReference type="Pfam" id="PF16916"/>
    </source>
</evidence>
<evidence type="ECO:0000256" key="1">
    <source>
        <dbReference type="ARBA" id="ARBA00004141"/>
    </source>
</evidence>
<feature type="domain" description="Cation efflux protein cytoplasmic" evidence="8">
    <location>
        <begin position="327"/>
        <end position="394"/>
    </location>
</feature>
<proteinExistence type="predicted"/>
<dbReference type="InterPro" id="IPR036837">
    <property type="entry name" value="Cation_efflux_CTD_sf"/>
</dbReference>
<dbReference type="Proteomes" id="UP000603453">
    <property type="component" value="Unassembled WGS sequence"/>
</dbReference>
<dbReference type="SUPFAM" id="SSF161111">
    <property type="entry name" value="Cation efflux protein transmembrane domain-like"/>
    <property type="match status" value="1"/>
</dbReference>
<feature type="transmembrane region" description="Helical" evidence="6">
    <location>
        <begin position="256"/>
        <end position="274"/>
    </location>
</feature>
<dbReference type="Gene3D" id="1.20.1510.10">
    <property type="entry name" value="Cation efflux protein transmembrane domain"/>
    <property type="match status" value="1"/>
</dbReference>
<feature type="transmembrane region" description="Helical" evidence="6">
    <location>
        <begin position="216"/>
        <end position="235"/>
    </location>
</feature>